<evidence type="ECO:0000313" key="3">
    <source>
        <dbReference type="EMBL" id="CAL8087056.1"/>
    </source>
</evidence>
<feature type="region of interest" description="Disordered" evidence="1">
    <location>
        <begin position="135"/>
        <end position="154"/>
    </location>
</feature>
<keyword evidence="2" id="KW-0812">Transmembrane</keyword>
<keyword evidence="2" id="KW-1133">Transmembrane helix</keyword>
<accession>A0ABP1Q312</accession>
<feature type="compositionally biased region" description="Polar residues" evidence="1">
    <location>
        <begin position="136"/>
        <end position="145"/>
    </location>
</feature>
<dbReference type="EMBL" id="CAXLJM020000020">
    <property type="protein sequence ID" value="CAL8087056.1"/>
    <property type="molecule type" value="Genomic_DNA"/>
</dbReference>
<dbReference type="Pfam" id="PF08690">
    <property type="entry name" value="GET2"/>
    <property type="match status" value="1"/>
</dbReference>
<feature type="transmembrane region" description="Helical" evidence="2">
    <location>
        <begin position="200"/>
        <end position="226"/>
    </location>
</feature>
<keyword evidence="4" id="KW-1185">Reference proteome</keyword>
<name>A0ABP1Q312_9HEXA</name>
<keyword evidence="2" id="KW-0472">Membrane</keyword>
<dbReference type="Proteomes" id="UP001642540">
    <property type="component" value="Unassembled WGS sequence"/>
</dbReference>
<dbReference type="InterPro" id="IPR028143">
    <property type="entry name" value="Get2/sif1"/>
</dbReference>
<evidence type="ECO:0000313" key="4">
    <source>
        <dbReference type="Proteomes" id="UP001642540"/>
    </source>
</evidence>
<feature type="compositionally biased region" description="Low complexity" evidence="1">
    <location>
        <begin position="39"/>
        <end position="51"/>
    </location>
</feature>
<evidence type="ECO:0008006" key="5">
    <source>
        <dbReference type="Google" id="ProtNLM"/>
    </source>
</evidence>
<gene>
    <name evidence="3" type="ORF">ODALV1_LOCUS6620</name>
</gene>
<sequence>MADEDSGGAAMSDAEKRRLRRRQKILENQGARLQKIVGSDSDVNVNSSSSSFPEQDASLKGIQRETIGDDDEPPIEIFKKAADYGVGSNSNFPSTSATARSSTTATHSHQSTRRGADPPNLSSLLQELSGQEFLGSQQAQTASPQTERERGPRMGVQADGSVLLPRVSAVMGRVLICVLAFFLSLFGAKHYLITFMSWEFAFYWLNGLPPVPPPNMIMVLVALMGLKEQQLKRLKTFTHLADCMSTDFSLFLTGVLLPHIISNVVKTVG</sequence>
<protein>
    <recommendedName>
        <fullName evidence="5">Calcium signal-modulating cyclophilin ligand</fullName>
    </recommendedName>
</protein>
<comment type="caution">
    <text evidence="3">The sequence shown here is derived from an EMBL/GenBank/DDBJ whole genome shotgun (WGS) entry which is preliminary data.</text>
</comment>
<feature type="region of interest" description="Disordered" evidence="1">
    <location>
        <begin position="1"/>
        <end position="74"/>
    </location>
</feature>
<feature type="compositionally biased region" description="Low complexity" evidence="1">
    <location>
        <begin position="94"/>
        <end position="109"/>
    </location>
</feature>
<evidence type="ECO:0000256" key="1">
    <source>
        <dbReference type="SAM" id="MobiDB-lite"/>
    </source>
</evidence>
<feature type="region of interest" description="Disordered" evidence="1">
    <location>
        <begin position="88"/>
        <end position="122"/>
    </location>
</feature>
<reference evidence="3 4" key="1">
    <citation type="submission" date="2024-08" db="EMBL/GenBank/DDBJ databases">
        <authorList>
            <person name="Cucini C."/>
            <person name="Frati F."/>
        </authorList>
    </citation>
    <scope>NUCLEOTIDE SEQUENCE [LARGE SCALE GENOMIC DNA]</scope>
</reference>
<evidence type="ECO:0000256" key="2">
    <source>
        <dbReference type="SAM" id="Phobius"/>
    </source>
</evidence>
<organism evidence="3 4">
    <name type="scientific">Orchesella dallaii</name>
    <dbReference type="NCBI Taxonomy" id="48710"/>
    <lineage>
        <taxon>Eukaryota</taxon>
        <taxon>Metazoa</taxon>
        <taxon>Ecdysozoa</taxon>
        <taxon>Arthropoda</taxon>
        <taxon>Hexapoda</taxon>
        <taxon>Collembola</taxon>
        <taxon>Entomobryomorpha</taxon>
        <taxon>Entomobryoidea</taxon>
        <taxon>Orchesellidae</taxon>
        <taxon>Orchesellinae</taxon>
        <taxon>Orchesella</taxon>
    </lineage>
</organism>
<feature type="transmembrane region" description="Helical" evidence="2">
    <location>
        <begin position="170"/>
        <end position="188"/>
    </location>
</feature>
<proteinExistence type="predicted"/>